<dbReference type="Proteomes" id="UP000887575">
    <property type="component" value="Unassembled WGS sequence"/>
</dbReference>
<name>A0AAF3ES69_9BILA</name>
<organism evidence="5 6">
    <name type="scientific">Mesorhabditis belari</name>
    <dbReference type="NCBI Taxonomy" id="2138241"/>
    <lineage>
        <taxon>Eukaryota</taxon>
        <taxon>Metazoa</taxon>
        <taxon>Ecdysozoa</taxon>
        <taxon>Nematoda</taxon>
        <taxon>Chromadorea</taxon>
        <taxon>Rhabditida</taxon>
        <taxon>Rhabditina</taxon>
        <taxon>Rhabditomorpha</taxon>
        <taxon>Rhabditoidea</taxon>
        <taxon>Rhabditidae</taxon>
        <taxon>Mesorhabditinae</taxon>
        <taxon>Mesorhabditis</taxon>
    </lineage>
</organism>
<evidence type="ECO:0000256" key="2">
    <source>
        <dbReference type="ARBA" id="ARBA00006393"/>
    </source>
</evidence>
<keyword evidence="5" id="KW-1185">Reference proteome</keyword>
<dbReference type="Pfam" id="PF02827">
    <property type="entry name" value="PKI"/>
    <property type="match status" value="1"/>
</dbReference>
<feature type="region of interest" description="Disordered" evidence="4">
    <location>
        <begin position="1"/>
        <end position="62"/>
    </location>
</feature>
<dbReference type="WBParaSite" id="MBELARI_LOCUS16884">
    <property type="protein sequence ID" value="MBELARI_LOCUS16884"/>
    <property type="gene ID" value="MBELARI_LOCUS16884"/>
</dbReference>
<dbReference type="GO" id="GO:0004862">
    <property type="term" value="F:cAMP-dependent protein kinase inhibitor activity"/>
    <property type="evidence" value="ECO:0007669"/>
    <property type="project" value="InterPro"/>
</dbReference>
<keyword evidence="3" id="KW-0649">Protein kinase inhibitor</keyword>
<evidence type="ECO:0000256" key="4">
    <source>
        <dbReference type="SAM" id="MobiDB-lite"/>
    </source>
</evidence>
<evidence type="ECO:0000256" key="3">
    <source>
        <dbReference type="ARBA" id="ARBA00023013"/>
    </source>
</evidence>
<dbReference type="InterPro" id="IPR004171">
    <property type="entry name" value="cAMP_dep_PKI"/>
</dbReference>
<protein>
    <submittedName>
        <fullName evidence="6">Uncharacterized protein</fullName>
    </submittedName>
</protein>
<evidence type="ECO:0000313" key="6">
    <source>
        <dbReference type="WBParaSite" id="MBELARI_LOCUS16884"/>
    </source>
</evidence>
<accession>A0AAF3ES69</accession>
<proteinExistence type="inferred from homology"/>
<evidence type="ECO:0000256" key="1">
    <source>
        <dbReference type="ARBA" id="ARBA00002844"/>
    </source>
</evidence>
<evidence type="ECO:0000313" key="5">
    <source>
        <dbReference type="Proteomes" id="UP000887575"/>
    </source>
</evidence>
<reference evidence="6" key="1">
    <citation type="submission" date="2024-02" db="UniProtKB">
        <authorList>
            <consortium name="WormBaseParasite"/>
        </authorList>
    </citation>
    <scope>IDENTIFICATION</scope>
</reference>
<dbReference type="AlphaFoldDB" id="A0AAF3ES69"/>
<comment type="function">
    <text evidence="1">Extremely potent competitive inhibitor of cAMP-dependent protein kinase activity, this protein interacts with the catalytic subunit of the enzyme after the cAMP-induced dissociation of its regulatory chains.</text>
</comment>
<comment type="similarity">
    <text evidence="2">Belongs to the PKI family.</text>
</comment>
<sequence length="80" mass="8905">MGELESGADERMHQFSSSGRSGRRNALPEIDVSEVDPGAQKLAERFSQLDATDAPSTSKQSDSREFFCLFHSVRSRIDKN</sequence>